<dbReference type="HOGENOM" id="CLU_2623676_0_0_1"/>
<feature type="region of interest" description="Disordered" evidence="1">
    <location>
        <begin position="52"/>
        <end position="78"/>
    </location>
</feature>
<reference evidence="2" key="2">
    <citation type="journal article" date="2014" name="PLoS Genet.">
        <title>Signature gene expression reveals novel clues to the molecular mechanisms of dimorphic transition in Penicillium marneffei.</title>
        <authorList>
            <person name="Yang E."/>
            <person name="Wang G."/>
            <person name="Cai J."/>
            <person name="Woo P.C."/>
            <person name="Lau S.K."/>
            <person name="Yuen K.-Y."/>
            <person name="Chow W.-N."/>
            <person name="Lin X."/>
        </authorList>
    </citation>
    <scope>NUCLEOTIDE SEQUENCE</scope>
    <source>
        <strain evidence="2">PM1</strain>
    </source>
</reference>
<evidence type="ECO:0000256" key="1">
    <source>
        <dbReference type="SAM" id="MobiDB-lite"/>
    </source>
</evidence>
<organism evidence="2">
    <name type="scientific">Talaromyces marneffei PM1</name>
    <dbReference type="NCBI Taxonomy" id="1077442"/>
    <lineage>
        <taxon>Eukaryota</taxon>
        <taxon>Fungi</taxon>
        <taxon>Dikarya</taxon>
        <taxon>Ascomycota</taxon>
        <taxon>Pezizomycotina</taxon>
        <taxon>Eurotiomycetes</taxon>
        <taxon>Eurotiomycetidae</taxon>
        <taxon>Eurotiales</taxon>
        <taxon>Trichocomaceae</taxon>
        <taxon>Talaromyces</taxon>
        <taxon>Talaromyces sect. Talaromyces</taxon>
    </lineage>
</organism>
<gene>
    <name evidence="2" type="ORF">GQ26_0041710</name>
</gene>
<proteinExistence type="predicted"/>
<sequence>MYQYLWSDTRYFLRIDTALRRQDMIMNNTGIIAHTFHSNTDRERRHLTTADMQEADTECQNPDPNDLASMTNKKYQGY</sequence>
<reference key="1">
    <citation type="journal article" date="2014" name="PLoS Genet.">
        <title>Signature Gene Expression Reveals Novel Clues to the Molecular Mechanisms of Dimorphic Transition in Penicillium marneffei.</title>
        <authorList>
            <person name="Yang E."/>
            <person name="Wang G."/>
            <person name="Cai J."/>
            <person name="Woo P.C."/>
            <person name="Lau S.K."/>
            <person name="Yuen K.-Y."/>
            <person name="Chow W.-N."/>
            <person name="Lin X."/>
        </authorList>
    </citation>
    <scope>NUCLEOTIDE SEQUENCE [LARGE SCALE GENOMIC DNA]</scope>
    <source>
        <strain>PM1</strain>
    </source>
</reference>
<comment type="caution">
    <text evidence="2">The sequence shown here is derived from an EMBL/GenBank/DDBJ whole genome shotgun (WGS) entry which is preliminary data.</text>
</comment>
<name>A0A093VGV2_TALMA</name>
<evidence type="ECO:0000313" key="2">
    <source>
        <dbReference type="EMBL" id="KFX51772.1"/>
    </source>
</evidence>
<feature type="compositionally biased region" description="Polar residues" evidence="1">
    <location>
        <begin position="58"/>
        <end position="78"/>
    </location>
</feature>
<dbReference type="AlphaFoldDB" id="A0A093VGV2"/>
<dbReference type="EMBL" id="JPOX01000004">
    <property type="protein sequence ID" value="KFX51772.1"/>
    <property type="molecule type" value="Genomic_DNA"/>
</dbReference>
<accession>A0A093VGV2</accession>
<protein>
    <submittedName>
        <fullName evidence="2">Uncharacterized protein</fullName>
    </submittedName>
</protein>